<gene>
    <name evidence="2" type="ORF">EL26_03275</name>
</gene>
<feature type="transmembrane region" description="Helical" evidence="1">
    <location>
        <begin position="153"/>
        <end position="173"/>
    </location>
</feature>
<dbReference type="STRING" id="1157490.EL26_03275"/>
<protein>
    <submittedName>
        <fullName evidence="2">Uncharacterized protein</fullName>
    </submittedName>
</protein>
<dbReference type="RefSeq" id="WP_038084416.1">
    <property type="nucleotide sequence ID" value="NZ_JMIR01000003.1"/>
</dbReference>
<dbReference type="AlphaFoldDB" id="A0A074LTT7"/>
<feature type="transmembrane region" description="Helical" evidence="1">
    <location>
        <begin position="101"/>
        <end position="118"/>
    </location>
</feature>
<dbReference type="NCBIfam" id="NF041644">
    <property type="entry name" value="CBO0543_fam"/>
    <property type="match status" value="1"/>
</dbReference>
<evidence type="ECO:0000256" key="1">
    <source>
        <dbReference type="SAM" id="Phobius"/>
    </source>
</evidence>
<keyword evidence="1" id="KW-0812">Transmembrane</keyword>
<organism evidence="2 3">
    <name type="scientific">Tumebacillus flagellatus</name>
    <dbReference type="NCBI Taxonomy" id="1157490"/>
    <lineage>
        <taxon>Bacteria</taxon>
        <taxon>Bacillati</taxon>
        <taxon>Bacillota</taxon>
        <taxon>Bacilli</taxon>
        <taxon>Bacillales</taxon>
        <taxon>Alicyclobacillaceae</taxon>
        <taxon>Tumebacillus</taxon>
    </lineage>
</organism>
<dbReference type="InterPro" id="IPR048147">
    <property type="entry name" value="CBO0543-like"/>
</dbReference>
<keyword evidence="1" id="KW-1133">Transmembrane helix</keyword>
<proteinExistence type="predicted"/>
<evidence type="ECO:0000313" key="2">
    <source>
        <dbReference type="EMBL" id="KEO84554.1"/>
    </source>
</evidence>
<feature type="transmembrane region" description="Helical" evidence="1">
    <location>
        <begin position="64"/>
        <end position="89"/>
    </location>
</feature>
<reference evidence="2 3" key="1">
    <citation type="journal article" date="2013" name="Int. J. Syst. Evol. Microbiol.">
        <title>Tumebacillus flagellatus sp. nov., an alpha-amylase/pullulanase-producing bacterium isolated from cassava wastewater.</title>
        <authorList>
            <person name="Wang Q."/>
            <person name="Xie N."/>
            <person name="Qin Y."/>
            <person name="Shen N."/>
            <person name="Zhu J."/>
            <person name="Mi H."/>
            <person name="Huang R."/>
        </authorList>
    </citation>
    <scope>NUCLEOTIDE SEQUENCE [LARGE SCALE GENOMIC DNA]</scope>
    <source>
        <strain evidence="2 3">GST4</strain>
    </source>
</reference>
<comment type="caution">
    <text evidence="2">The sequence shown here is derived from an EMBL/GenBank/DDBJ whole genome shotgun (WGS) entry which is preliminary data.</text>
</comment>
<dbReference type="OrthoDB" id="1730091at2"/>
<feature type="transmembrane region" description="Helical" evidence="1">
    <location>
        <begin position="36"/>
        <end position="52"/>
    </location>
</feature>
<dbReference type="Proteomes" id="UP000027931">
    <property type="component" value="Unassembled WGS sequence"/>
</dbReference>
<sequence length="179" mass="21823">MSEWVKAGFVIVVNLMWVGGFWFFGERKKWREHYPTALFICMWDLIELVLTFDKGLWRYPENLLFHYHVFIDFQIQFLHLIPMTLWYLARYPFGFRWTRQAMYVLAFFLLNGVPEWVFYKLNLITYHNGWNYLWSLGIWLMMLLTIRLHATRVLLAWCVCVACTVFAMWYFHIPLPTPS</sequence>
<name>A0A074LTT7_9BACL</name>
<feature type="transmembrane region" description="Helical" evidence="1">
    <location>
        <begin position="6"/>
        <end position="24"/>
    </location>
</feature>
<dbReference type="EMBL" id="JMIR01000003">
    <property type="protein sequence ID" value="KEO84554.1"/>
    <property type="molecule type" value="Genomic_DNA"/>
</dbReference>
<keyword evidence="1" id="KW-0472">Membrane</keyword>
<accession>A0A074LTT7</accession>
<keyword evidence="3" id="KW-1185">Reference proteome</keyword>
<feature type="transmembrane region" description="Helical" evidence="1">
    <location>
        <begin position="130"/>
        <end position="146"/>
    </location>
</feature>
<evidence type="ECO:0000313" key="3">
    <source>
        <dbReference type="Proteomes" id="UP000027931"/>
    </source>
</evidence>